<protein>
    <submittedName>
        <fullName evidence="1">Uncharacterized protein</fullName>
    </submittedName>
</protein>
<dbReference type="RefSeq" id="WP_085474564.1">
    <property type="nucleotide sequence ID" value="NZ_FXAU01000010.1"/>
</dbReference>
<organism evidence="1 2">
    <name type="scientific">Sphingobacterium psychroaquaticum</name>
    <dbReference type="NCBI Taxonomy" id="561061"/>
    <lineage>
        <taxon>Bacteria</taxon>
        <taxon>Pseudomonadati</taxon>
        <taxon>Bacteroidota</taxon>
        <taxon>Sphingobacteriia</taxon>
        <taxon>Sphingobacteriales</taxon>
        <taxon>Sphingobacteriaceae</taxon>
        <taxon>Sphingobacterium</taxon>
    </lineage>
</organism>
<evidence type="ECO:0000313" key="2">
    <source>
        <dbReference type="Proteomes" id="UP000192980"/>
    </source>
</evidence>
<proteinExistence type="predicted"/>
<dbReference type="EMBL" id="FXAU01000010">
    <property type="protein sequence ID" value="SMG51697.1"/>
    <property type="molecule type" value="Genomic_DNA"/>
</dbReference>
<reference evidence="1 2" key="1">
    <citation type="submission" date="2017-04" db="EMBL/GenBank/DDBJ databases">
        <authorList>
            <person name="Afonso C.L."/>
            <person name="Miller P.J."/>
            <person name="Scott M.A."/>
            <person name="Spackman E."/>
            <person name="Goraichik I."/>
            <person name="Dimitrov K.M."/>
            <person name="Suarez D.L."/>
            <person name="Swayne D.E."/>
        </authorList>
    </citation>
    <scope>NUCLEOTIDE SEQUENCE [LARGE SCALE GENOMIC DNA]</scope>
    <source>
        <strain evidence="1 2">DSM 22418</strain>
    </source>
</reference>
<name>A0A1X7LDR7_9SPHI</name>
<evidence type="ECO:0000313" key="1">
    <source>
        <dbReference type="EMBL" id="SMG51697.1"/>
    </source>
</evidence>
<gene>
    <name evidence="1" type="ORF">SAMN05660862_0024</name>
</gene>
<keyword evidence="2" id="KW-1185">Reference proteome</keyword>
<accession>A0A1X7LDR7</accession>
<sequence length="404" mass="47497">MQIISDYEELFKIKDFGKKRKEDAFFQQAFDCTYERLKNDLKNQYSENLEDKVNRWLNISKVQYFQDVLPISFYIQAKMLFRDGFYEASINISRSICEVICYEELSKQTHPFGDLTIEDKHSPSFNVLKQFLLLPKRIEKTKFQNEIVAKIIDTNPADRSTNFIKSSFELKNDNHFHLKLQNVKKEENLNRFFKIFKSIPFDEFETFSQKVLEKIEFVWSKGSSYVHVKKSSHQAKEDAFKIIDSIGFVLFELYGESVKENISVVSAYSRFEDVCTGVTYGMDIYPTIEDAHIGYYNLPTQKQKQRMIGIIGVWKGEWGLNNNTQSGIFEFVKEGEYINCYLQVGEEQNKIPMGITLYGDYFLINQINGNRTIHYFQLYILNHNTLVGQRKNSCDFVVFSKQPQ</sequence>
<dbReference type="OrthoDB" id="10014056at2"/>
<dbReference type="AlphaFoldDB" id="A0A1X7LDR7"/>
<dbReference type="Proteomes" id="UP000192980">
    <property type="component" value="Unassembled WGS sequence"/>
</dbReference>